<dbReference type="EMBL" id="ML179311">
    <property type="protein sequence ID" value="THU91266.1"/>
    <property type="molecule type" value="Genomic_DNA"/>
</dbReference>
<sequence>MDTFRVLRLVLFRWWLFALCLIRFEAMETLLIHSPHFFEKLTFLVRTNLYLLRIDPMNYLDRLPCPLLVHQ</sequence>
<proteinExistence type="predicted"/>
<dbReference type="Proteomes" id="UP000297245">
    <property type="component" value="Unassembled WGS sequence"/>
</dbReference>
<evidence type="ECO:0000313" key="1">
    <source>
        <dbReference type="EMBL" id="THU91266.1"/>
    </source>
</evidence>
<keyword evidence="2" id="KW-1185">Reference proteome</keyword>
<organism evidence="1 2">
    <name type="scientific">Dendrothele bispora (strain CBS 962.96)</name>
    <dbReference type="NCBI Taxonomy" id="1314807"/>
    <lineage>
        <taxon>Eukaryota</taxon>
        <taxon>Fungi</taxon>
        <taxon>Dikarya</taxon>
        <taxon>Basidiomycota</taxon>
        <taxon>Agaricomycotina</taxon>
        <taxon>Agaricomycetes</taxon>
        <taxon>Agaricomycetidae</taxon>
        <taxon>Agaricales</taxon>
        <taxon>Agaricales incertae sedis</taxon>
        <taxon>Dendrothele</taxon>
    </lineage>
</organism>
<dbReference type="AlphaFoldDB" id="A0A4S8LPF0"/>
<name>A0A4S8LPF0_DENBC</name>
<protein>
    <submittedName>
        <fullName evidence="1">Uncharacterized protein</fullName>
    </submittedName>
</protein>
<reference evidence="1 2" key="1">
    <citation type="journal article" date="2019" name="Nat. Ecol. Evol.">
        <title>Megaphylogeny resolves global patterns of mushroom evolution.</title>
        <authorList>
            <person name="Varga T."/>
            <person name="Krizsan K."/>
            <person name="Foldi C."/>
            <person name="Dima B."/>
            <person name="Sanchez-Garcia M."/>
            <person name="Sanchez-Ramirez S."/>
            <person name="Szollosi G.J."/>
            <person name="Szarkandi J.G."/>
            <person name="Papp V."/>
            <person name="Albert L."/>
            <person name="Andreopoulos W."/>
            <person name="Angelini C."/>
            <person name="Antonin V."/>
            <person name="Barry K.W."/>
            <person name="Bougher N.L."/>
            <person name="Buchanan P."/>
            <person name="Buyck B."/>
            <person name="Bense V."/>
            <person name="Catcheside P."/>
            <person name="Chovatia M."/>
            <person name="Cooper J."/>
            <person name="Damon W."/>
            <person name="Desjardin D."/>
            <person name="Finy P."/>
            <person name="Geml J."/>
            <person name="Haridas S."/>
            <person name="Hughes K."/>
            <person name="Justo A."/>
            <person name="Karasinski D."/>
            <person name="Kautmanova I."/>
            <person name="Kiss B."/>
            <person name="Kocsube S."/>
            <person name="Kotiranta H."/>
            <person name="LaButti K.M."/>
            <person name="Lechner B.E."/>
            <person name="Liimatainen K."/>
            <person name="Lipzen A."/>
            <person name="Lukacs Z."/>
            <person name="Mihaltcheva S."/>
            <person name="Morgado L.N."/>
            <person name="Niskanen T."/>
            <person name="Noordeloos M.E."/>
            <person name="Ohm R.A."/>
            <person name="Ortiz-Santana B."/>
            <person name="Ovrebo C."/>
            <person name="Racz N."/>
            <person name="Riley R."/>
            <person name="Savchenko A."/>
            <person name="Shiryaev A."/>
            <person name="Soop K."/>
            <person name="Spirin V."/>
            <person name="Szebenyi C."/>
            <person name="Tomsovsky M."/>
            <person name="Tulloss R.E."/>
            <person name="Uehling J."/>
            <person name="Grigoriev I.V."/>
            <person name="Vagvolgyi C."/>
            <person name="Papp T."/>
            <person name="Martin F.M."/>
            <person name="Miettinen O."/>
            <person name="Hibbett D.S."/>
            <person name="Nagy L.G."/>
        </authorList>
    </citation>
    <scope>NUCLEOTIDE SEQUENCE [LARGE SCALE GENOMIC DNA]</scope>
    <source>
        <strain evidence="1 2">CBS 962.96</strain>
    </source>
</reference>
<evidence type="ECO:0000313" key="2">
    <source>
        <dbReference type="Proteomes" id="UP000297245"/>
    </source>
</evidence>
<gene>
    <name evidence="1" type="ORF">K435DRAFT_780840</name>
</gene>
<accession>A0A4S8LPF0</accession>